<dbReference type="AlphaFoldDB" id="A0A6N8JE01"/>
<dbReference type="OrthoDB" id="9808081at2"/>
<accession>A0A6N8JE01</accession>
<protein>
    <submittedName>
        <fullName evidence="1">Uncharacterized protein</fullName>
    </submittedName>
</protein>
<evidence type="ECO:0000313" key="1">
    <source>
        <dbReference type="EMBL" id="MVT43463.1"/>
    </source>
</evidence>
<name>A0A6N8JE01_9BACT</name>
<dbReference type="Proteomes" id="UP000468388">
    <property type="component" value="Unassembled WGS sequence"/>
</dbReference>
<dbReference type="EMBL" id="WRXO01000007">
    <property type="protein sequence ID" value="MVT43463.1"/>
    <property type="molecule type" value="Genomic_DNA"/>
</dbReference>
<sequence length="65" mass="7221">MPSSNVRHTPTLTYNSDLPMHACNVWNIDTGAGFTGSLSALNIDTKEILQSDKIPFLYPRENGRN</sequence>
<dbReference type="RefSeq" id="WP_157302119.1">
    <property type="nucleotide sequence ID" value="NZ_BAAAZB010000015.1"/>
</dbReference>
<dbReference type="InterPro" id="IPR029052">
    <property type="entry name" value="Metallo-depent_PP-like"/>
</dbReference>
<keyword evidence="2" id="KW-1185">Reference proteome</keyword>
<evidence type="ECO:0000313" key="2">
    <source>
        <dbReference type="Proteomes" id="UP000468388"/>
    </source>
</evidence>
<comment type="caution">
    <text evidence="1">The sequence shown here is derived from an EMBL/GenBank/DDBJ whole genome shotgun (WGS) entry which is preliminary data.</text>
</comment>
<reference evidence="1 2" key="1">
    <citation type="submission" date="2019-12" db="EMBL/GenBank/DDBJ databases">
        <title>The draft genomic sequence of strain Chitinophaga oryziterrae JCM 16595.</title>
        <authorList>
            <person name="Zhang X."/>
        </authorList>
    </citation>
    <scope>NUCLEOTIDE SEQUENCE [LARGE SCALE GENOMIC DNA]</scope>
    <source>
        <strain evidence="1 2">JCM 16595</strain>
    </source>
</reference>
<gene>
    <name evidence="1" type="ORF">GO495_22885</name>
</gene>
<organism evidence="1 2">
    <name type="scientific">Chitinophaga oryziterrae</name>
    <dbReference type="NCBI Taxonomy" id="1031224"/>
    <lineage>
        <taxon>Bacteria</taxon>
        <taxon>Pseudomonadati</taxon>
        <taxon>Bacteroidota</taxon>
        <taxon>Chitinophagia</taxon>
        <taxon>Chitinophagales</taxon>
        <taxon>Chitinophagaceae</taxon>
        <taxon>Chitinophaga</taxon>
    </lineage>
</organism>
<proteinExistence type="predicted"/>
<dbReference type="Gene3D" id="3.60.21.10">
    <property type="match status" value="1"/>
</dbReference>